<sequence length="465" mass="53451">MSLGHTTPLQEQALQDYIEQHFGTMLELSSQEFSQILWLEKTENRSPDNVPGISSYPLEKEVIRLLNRLHNLALLRDGSEASYQYFTKPQRDTNYDSPVLGRHEFSVLSRWFSAKALPEERYAALRSVTIVNAVARTTQARERAQQVWDSEGRGKLPQDGMEFLWATATHKPSIYPLLDTVSPDQETLLRAAFLPDSHFRHMLYAEGSRAMYYRLLDEVNRPQNNQALSRDTFNFWFMTWLIDVSGFWVNPAIPEGSYYLNQTEAQFAITQWHLLTNALFNPSKWQTRAVAARELLKNYLSYRAKVLALDNIPMDDLLAYGGLAALMRIQTPEQADDFHQAYNRLSMEKKQALRQIYTDKLIGNPTKTPTYLPAVFVNLYEAGGSFQHSFEMFVDIYIQSMQLIKEKYKTGDLQVNKPVSFKSLANTAEIIAEMRSVSIRLEGYDIVINTELDENSITIEPISTL</sequence>
<name>A0ABP8V508_9GAMM</name>
<proteinExistence type="predicted"/>
<keyword evidence="2" id="KW-1185">Reference proteome</keyword>
<protein>
    <submittedName>
        <fullName evidence="1">Uncharacterized protein</fullName>
    </submittedName>
</protein>
<evidence type="ECO:0000313" key="1">
    <source>
        <dbReference type="EMBL" id="GAA4649997.1"/>
    </source>
</evidence>
<organism evidence="1 2">
    <name type="scientific">Kistimonas scapharcae</name>
    <dbReference type="NCBI Taxonomy" id="1036133"/>
    <lineage>
        <taxon>Bacteria</taxon>
        <taxon>Pseudomonadati</taxon>
        <taxon>Pseudomonadota</taxon>
        <taxon>Gammaproteobacteria</taxon>
        <taxon>Oceanospirillales</taxon>
        <taxon>Endozoicomonadaceae</taxon>
        <taxon>Kistimonas</taxon>
    </lineage>
</organism>
<dbReference type="RefSeq" id="WP_345196065.1">
    <property type="nucleotide sequence ID" value="NZ_BAABFL010000348.1"/>
</dbReference>
<accession>A0ABP8V508</accession>
<comment type="caution">
    <text evidence="1">The sequence shown here is derived from an EMBL/GenBank/DDBJ whole genome shotgun (WGS) entry which is preliminary data.</text>
</comment>
<dbReference type="Proteomes" id="UP001500604">
    <property type="component" value="Unassembled WGS sequence"/>
</dbReference>
<gene>
    <name evidence="1" type="ORF">GCM10023116_22800</name>
</gene>
<evidence type="ECO:0000313" key="2">
    <source>
        <dbReference type="Proteomes" id="UP001500604"/>
    </source>
</evidence>
<reference evidence="2" key="1">
    <citation type="journal article" date="2019" name="Int. J. Syst. Evol. Microbiol.">
        <title>The Global Catalogue of Microorganisms (GCM) 10K type strain sequencing project: providing services to taxonomists for standard genome sequencing and annotation.</title>
        <authorList>
            <consortium name="The Broad Institute Genomics Platform"/>
            <consortium name="The Broad Institute Genome Sequencing Center for Infectious Disease"/>
            <person name="Wu L."/>
            <person name="Ma J."/>
        </authorList>
    </citation>
    <scope>NUCLEOTIDE SEQUENCE [LARGE SCALE GENOMIC DNA]</scope>
    <source>
        <strain evidence="2">JCM 17805</strain>
    </source>
</reference>
<dbReference type="EMBL" id="BAABFL010000348">
    <property type="protein sequence ID" value="GAA4649997.1"/>
    <property type="molecule type" value="Genomic_DNA"/>
</dbReference>